<dbReference type="EMBL" id="LSRX01000006">
    <property type="protein sequence ID" value="OLQ15203.1"/>
    <property type="molecule type" value="Genomic_DNA"/>
</dbReference>
<feature type="compositionally biased region" description="Low complexity" evidence="3">
    <location>
        <begin position="499"/>
        <end position="512"/>
    </location>
</feature>
<dbReference type="OrthoDB" id="430012at2759"/>
<evidence type="ECO:0000313" key="5">
    <source>
        <dbReference type="Proteomes" id="UP000186817"/>
    </source>
</evidence>
<dbReference type="PANTHER" id="PTHR24073">
    <property type="entry name" value="DRAB5-RELATED"/>
    <property type="match status" value="1"/>
</dbReference>
<dbReference type="InterPro" id="IPR001806">
    <property type="entry name" value="Small_GTPase"/>
</dbReference>
<keyword evidence="1" id="KW-0547">Nucleotide-binding</keyword>
<organism evidence="4 5">
    <name type="scientific">Symbiodinium microadriaticum</name>
    <name type="common">Dinoflagellate</name>
    <name type="synonym">Zooxanthella microadriatica</name>
    <dbReference type="NCBI Taxonomy" id="2951"/>
    <lineage>
        <taxon>Eukaryota</taxon>
        <taxon>Sar</taxon>
        <taxon>Alveolata</taxon>
        <taxon>Dinophyceae</taxon>
        <taxon>Suessiales</taxon>
        <taxon>Symbiodiniaceae</taxon>
        <taxon>Symbiodinium</taxon>
    </lineage>
</organism>
<dbReference type="SUPFAM" id="SSF53383">
    <property type="entry name" value="PLP-dependent transferases"/>
    <property type="match status" value="1"/>
</dbReference>
<dbReference type="GO" id="GO:0003924">
    <property type="term" value="F:GTPase activity"/>
    <property type="evidence" value="ECO:0007669"/>
    <property type="project" value="InterPro"/>
</dbReference>
<dbReference type="InterPro" id="IPR027417">
    <property type="entry name" value="P-loop_NTPase"/>
</dbReference>
<dbReference type="Pfam" id="PF00071">
    <property type="entry name" value="Ras"/>
    <property type="match status" value="1"/>
</dbReference>
<feature type="region of interest" description="Disordered" evidence="3">
    <location>
        <begin position="705"/>
        <end position="776"/>
    </location>
</feature>
<reference evidence="4 5" key="1">
    <citation type="submission" date="2016-02" db="EMBL/GenBank/DDBJ databases">
        <title>Genome analysis of coral dinoflagellate symbionts highlights evolutionary adaptations to a symbiotic lifestyle.</title>
        <authorList>
            <person name="Aranda M."/>
            <person name="Li Y."/>
            <person name="Liew Y.J."/>
            <person name="Baumgarten S."/>
            <person name="Simakov O."/>
            <person name="Wilson M."/>
            <person name="Piel J."/>
            <person name="Ashoor H."/>
            <person name="Bougouffa S."/>
            <person name="Bajic V.B."/>
            <person name="Ryu T."/>
            <person name="Ravasi T."/>
            <person name="Bayer T."/>
            <person name="Micklem G."/>
            <person name="Kim H."/>
            <person name="Bhak J."/>
            <person name="Lajeunesse T.C."/>
            <person name="Voolstra C.R."/>
        </authorList>
    </citation>
    <scope>NUCLEOTIDE SEQUENCE [LARGE SCALE GENOMIC DNA]</scope>
    <source>
        <strain evidence="4 5">CCMP2467</strain>
    </source>
</reference>
<feature type="region of interest" description="Disordered" evidence="3">
    <location>
        <begin position="798"/>
        <end position="866"/>
    </location>
</feature>
<evidence type="ECO:0000256" key="3">
    <source>
        <dbReference type="SAM" id="MobiDB-lite"/>
    </source>
</evidence>
<name>A0A1Q9F686_SYMMI</name>
<feature type="compositionally biased region" description="Basic and acidic residues" evidence="3">
    <location>
        <begin position="749"/>
        <end position="776"/>
    </location>
</feature>
<dbReference type="SUPFAM" id="SSF52540">
    <property type="entry name" value="P-loop containing nucleoside triphosphate hydrolases"/>
    <property type="match status" value="1"/>
</dbReference>
<keyword evidence="2" id="KW-0342">GTP-binding</keyword>
<dbReference type="Gene3D" id="3.40.50.300">
    <property type="entry name" value="P-loop containing nucleotide triphosphate hydrolases"/>
    <property type="match status" value="1"/>
</dbReference>
<comment type="caution">
    <text evidence="4">The sequence shown here is derived from an EMBL/GenBank/DDBJ whole genome shotgun (WGS) entry which is preliminary data.</text>
</comment>
<evidence type="ECO:0000313" key="4">
    <source>
        <dbReference type="EMBL" id="OLQ15203.1"/>
    </source>
</evidence>
<keyword evidence="5" id="KW-1185">Reference proteome</keyword>
<dbReference type="Proteomes" id="UP000186817">
    <property type="component" value="Unassembled WGS sequence"/>
</dbReference>
<feature type="compositionally biased region" description="Polar residues" evidence="3">
    <location>
        <begin position="841"/>
        <end position="866"/>
    </location>
</feature>
<feature type="region of interest" description="Disordered" evidence="3">
    <location>
        <begin position="489"/>
        <end position="518"/>
    </location>
</feature>
<sequence>MAPATIFAIDQTYLGFTETSSDDELLVSLAEEHDNVVLIRSLSKAGLPFAGQLYISELALAGALAALKGPAAPEHRRQVRLFYEEEQQWLRQKLEESTPELLATRNLLCIDLQLILLLQQKFRPELGFETFAAKAPFFVARRLLHEVLRGPARSLEAAVKAGAAIQRFDFPGDAGEQQRAVCLVADRASNETTLRSLQPEPETENPLSWAADVLLEWTLGCSLSLTREIVDIEFRSIEVEVELWEVGGTKAYSCARPVFYDSFDAVVLVYDVSNMKSYHGLVAWLFELCSSVQPPSLKYWDTGGGSGGEPDVDLERADAGAMHQGILSGDCAVLFVANKCDLQDKATLESFAQNKPRPTAPEKPPIVDRLLGGGSGDAFLQGYRRSSAERQLLDKLCEFVLRGQHIEACCRDGKLRFDFAAWKSFVRQVYQAGGYPFHRPQPFHWLLVGLGFGILVTVRMSQHRLQSIVSDLSQQVPAWSYPGAEEVALDTSESPEVKSVSTTRASSSPSAPDVGPATEEELACGHLPIDDWDEGQPGELFKVVLLGTDAEGGARFGNELFVAAVSLITAVRTARPILLRRDAFSETRRTQISQLPCLRSSRHVAHKLKEICGGCRADRLWEDRSASCNRGRGCFQQLQAKKMILDPGNGGFHQDLSEWRDPPLKWRPLLQQVFHTPPPTLQVPVALPRAADLVILVSPGAMAVDASGQGPDSDNYNKENDPTTRPDVETRVQKLNFLSRSRPPSTQKAQERSESKDGKARKEKSEKKSEPRAEEEAHVLGAWLLDEKVVELLKIHQDARKKGSGATKSQPEVSTKAMGKGTSKTIPEAVSDAGPNAPAVDSSTASAGIQGQMSSSVKPSKTLISL</sequence>
<evidence type="ECO:0000256" key="2">
    <source>
        <dbReference type="ARBA" id="ARBA00023134"/>
    </source>
</evidence>
<feature type="compositionally biased region" description="Polar residues" evidence="3">
    <location>
        <begin position="736"/>
        <end position="748"/>
    </location>
</feature>
<proteinExistence type="predicted"/>
<feature type="compositionally biased region" description="Basic and acidic residues" evidence="3">
    <location>
        <begin position="715"/>
        <end position="732"/>
    </location>
</feature>
<protein>
    <submittedName>
        <fullName evidence="4">Rab-like protein 3</fullName>
    </submittedName>
</protein>
<gene>
    <name evidence="4" type="primary">rabl3</name>
    <name evidence="4" type="ORF">AK812_SmicGene631</name>
</gene>
<evidence type="ECO:0000256" key="1">
    <source>
        <dbReference type="ARBA" id="ARBA00022741"/>
    </source>
</evidence>
<dbReference type="AlphaFoldDB" id="A0A1Q9F686"/>
<dbReference type="InterPro" id="IPR015424">
    <property type="entry name" value="PyrdxlP-dep_Trfase"/>
</dbReference>
<accession>A0A1Q9F686</accession>
<dbReference type="GO" id="GO:0005525">
    <property type="term" value="F:GTP binding"/>
    <property type="evidence" value="ECO:0007669"/>
    <property type="project" value="UniProtKB-KW"/>
</dbReference>